<reference evidence="4 6" key="2">
    <citation type="submission" date="2019-03" db="EMBL/GenBank/DDBJ databases">
        <title>Genomic Encyclopedia of Archaeal and Bacterial Type Strains, Phase II (KMG-II): from individual species to whole genera.</title>
        <authorList>
            <person name="Goeker M."/>
        </authorList>
    </citation>
    <scope>NUCLEOTIDE SEQUENCE [LARGE SCALE GENOMIC DNA]</scope>
    <source>
        <strain evidence="4 6">DSM 15235</strain>
    </source>
</reference>
<dbReference type="EMBL" id="SOQW01000001">
    <property type="protein sequence ID" value="TDX94484.1"/>
    <property type="molecule type" value="Genomic_DNA"/>
</dbReference>
<feature type="transmembrane region" description="Helical" evidence="1">
    <location>
        <begin position="81"/>
        <end position="101"/>
    </location>
</feature>
<evidence type="ECO:0000313" key="6">
    <source>
        <dbReference type="Proteomes" id="UP000295709"/>
    </source>
</evidence>
<dbReference type="GO" id="GO:0016757">
    <property type="term" value="F:glycosyltransferase activity"/>
    <property type="evidence" value="ECO:0007669"/>
    <property type="project" value="InterPro"/>
</dbReference>
<keyword evidence="6" id="KW-1185">Reference proteome</keyword>
<dbReference type="Gene3D" id="3.40.50.2000">
    <property type="entry name" value="Glycogen Phosphorylase B"/>
    <property type="match status" value="2"/>
</dbReference>
<comment type="caution">
    <text evidence="3">The sequence shown here is derived from an EMBL/GenBank/DDBJ whole genome shotgun (WGS) entry which is preliminary data.</text>
</comment>
<dbReference type="RefSeq" id="WP_123262236.1">
    <property type="nucleotide sequence ID" value="NZ_RJTX01000001.1"/>
</dbReference>
<feature type="domain" description="Glycosyl transferase family 1" evidence="2">
    <location>
        <begin position="181"/>
        <end position="338"/>
    </location>
</feature>
<dbReference type="PANTHER" id="PTHR12526:SF634">
    <property type="entry name" value="BLL3361 PROTEIN"/>
    <property type="match status" value="1"/>
</dbReference>
<dbReference type="OrthoDB" id="1220440at2"/>
<dbReference type="SUPFAM" id="SSF53756">
    <property type="entry name" value="UDP-Glycosyltransferase/glycogen phosphorylase"/>
    <property type="match status" value="1"/>
</dbReference>
<accession>A0A3N0W668</accession>
<keyword evidence="1" id="KW-0472">Membrane</keyword>
<dbReference type="Proteomes" id="UP000295709">
    <property type="component" value="Unassembled WGS sequence"/>
</dbReference>
<proteinExistence type="predicted"/>
<dbReference type="Pfam" id="PF00534">
    <property type="entry name" value="Glycos_transf_1"/>
    <property type="match status" value="1"/>
</dbReference>
<keyword evidence="1" id="KW-1133">Transmembrane helix</keyword>
<keyword evidence="1" id="KW-0812">Transmembrane</keyword>
<dbReference type="EMBL" id="RJTX01000001">
    <property type="protein sequence ID" value="ROI00538.1"/>
    <property type="molecule type" value="Genomic_DNA"/>
</dbReference>
<evidence type="ECO:0000313" key="3">
    <source>
        <dbReference type="EMBL" id="ROI00538.1"/>
    </source>
</evidence>
<dbReference type="Proteomes" id="UP000269375">
    <property type="component" value="Unassembled WGS sequence"/>
</dbReference>
<keyword evidence="3" id="KW-0808">Transferase</keyword>
<dbReference type="CDD" id="cd03801">
    <property type="entry name" value="GT4_PimA-like"/>
    <property type="match status" value="1"/>
</dbReference>
<evidence type="ECO:0000313" key="5">
    <source>
        <dbReference type="Proteomes" id="UP000269375"/>
    </source>
</evidence>
<evidence type="ECO:0000313" key="4">
    <source>
        <dbReference type="EMBL" id="TDX94484.1"/>
    </source>
</evidence>
<dbReference type="AlphaFoldDB" id="A0A3N0W668"/>
<reference evidence="3 5" key="1">
    <citation type="submission" date="2018-11" db="EMBL/GenBank/DDBJ databases">
        <title>Proposal to divide the Flavobacteriaceae and reorganize its genera based on Amino Acid Identity values calculated from whole genome sequences.</title>
        <authorList>
            <person name="Nicholson A.C."/>
            <person name="Gulvik C.A."/>
            <person name="Whitney A.M."/>
            <person name="Humrighouse B.W."/>
            <person name="Bell M."/>
            <person name="Holmes B."/>
            <person name="Steigerwalt A."/>
            <person name="Villarma A."/>
            <person name="Sheth M."/>
            <person name="Batra D."/>
            <person name="Pryor J."/>
            <person name="Bernardet J.-F."/>
            <person name="Hugo C."/>
            <person name="Kampfer P."/>
            <person name="Newman J."/>
            <person name="Mcquiston J.R."/>
        </authorList>
    </citation>
    <scope>NUCLEOTIDE SEQUENCE [LARGE SCALE GENOMIC DNA]</scope>
    <source>
        <strain evidence="3 5">DSM 15235</strain>
    </source>
</reference>
<evidence type="ECO:0000259" key="2">
    <source>
        <dbReference type="Pfam" id="PF00534"/>
    </source>
</evidence>
<sequence>MKGKKVVFLNYIPSPYRVDFFNELSKKIDLNVIFYNKSMDNSPWKKEEKKREFNHTFLFEQSKLKGIFKLFKLLRSHRNDILVVGGYYLLPEIFTIFYCIFFRKEFILSSDGGFVTKGFFKTSFKKFLIGSANYWLSSGKNTTETLKYYGAKEKDIYEYHFTSIFNNELVNNIPDKETLYKERESLGLNPDVFYLTFVGQLVHRKGVDVLIEALKHDTKKNFETLIIGSGEQEDELKKMVLDSDLDHNKIHFLGKLTKNEILKYLKVSDAFVCPSREDIWGLVLNEAIANGLPLISTKNVGAAYSLIEEGENGYIVDVDNPEQLIEKINLLFGEKLNLMKMNSINKAKKYTIEQMVDDHLVLFNKLS</sequence>
<organism evidence="3 5">
    <name type="scientific">Chryseobacterium daecheongense</name>
    <dbReference type="NCBI Taxonomy" id="192389"/>
    <lineage>
        <taxon>Bacteria</taxon>
        <taxon>Pseudomonadati</taxon>
        <taxon>Bacteroidota</taxon>
        <taxon>Flavobacteriia</taxon>
        <taxon>Flavobacteriales</taxon>
        <taxon>Weeksellaceae</taxon>
        <taxon>Chryseobacterium group</taxon>
        <taxon>Chryseobacterium</taxon>
    </lineage>
</organism>
<evidence type="ECO:0000256" key="1">
    <source>
        <dbReference type="SAM" id="Phobius"/>
    </source>
</evidence>
<dbReference type="InterPro" id="IPR001296">
    <property type="entry name" value="Glyco_trans_1"/>
</dbReference>
<name>A0A3N0W668_9FLAO</name>
<dbReference type="PANTHER" id="PTHR12526">
    <property type="entry name" value="GLYCOSYLTRANSFERASE"/>
    <property type="match status" value="1"/>
</dbReference>
<protein>
    <submittedName>
        <fullName evidence="3 4">Glycosyltransferase</fullName>
    </submittedName>
</protein>
<gene>
    <name evidence="4" type="ORF">BCF50_0252</name>
    <name evidence="3" type="ORF">EGI05_06550</name>
</gene>